<dbReference type="InterPro" id="IPR020449">
    <property type="entry name" value="Tscrpt_reg_AraC-type_HTH"/>
</dbReference>
<feature type="domain" description="HTH araC/xylS-type" evidence="8">
    <location>
        <begin position="883"/>
        <end position="982"/>
    </location>
</feature>
<keyword evidence="1" id="KW-0597">Phosphoprotein</keyword>
<evidence type="ECO:0000259" key="8">
    <source>
        <dbReference type="PROSITE" id="PS01124"/>
    </source>
</evidence>
<dbReference type="RefSeq" id="WP_169662245.1">
    <property type="nucleotide sequence ID" value="NZ_CP076133.1"/>
</dbReference>
<dbReference type="InterPro" id="IPR013783">
    <property type="entry name" value="Ig-like_fold"/>
</dbReference>
<dbReference type="PROSITE" id="PS01124">
    <property type="entry name" value="HTH_ARAC_FAMILY_2"/>
    <property type="match status" value="1"/>
</dbReference>
<feature type="transmembrane region" description="Helical" evidence="6">
    <location>
        <begin position="783"/>
        <end position="803"/>
    </location>
</feature>
<dbReference type="GO" id="GO:0043565">
    <property type="term" value="F:sequence-specific DNA binding"/>
    <property type="evidence" value="ECO:0007669"/>
    <property type="project" value="InterPro"/>
</dbReference>
<feature type="compositionally biased region" description="Acidic residues" evidence="5">
    <location>
        <begin position="859"/>
        <end position="868"/>
    </location>
</feature>
<dbReference type="Pfam" id="PF07495">
    <property type="entry name" value="Y_Y_Y"/>
    <property type="match status" value="1"/>
</dbReference>
<dbReference type="KEGG" id="fya:KMW28_21880"/>
<feature type="signal peptide" evidence="7">
    <location>
        <begin position="1"/>
        <end position="18"/>
    </location>
</feature>
<feature type="compositionally biased region" description="Basic and acidic residues" evidence="5">
    <location>
        <begin position="847"/>
        <end position="858"/>
    </location>
</feature>
<dbReference type="InterPro" id="IPR009057">
    <property type="entry name" value="Homeodomain-like_sf"/>
</dbReference>
<dbReference type="GO" id="GO:0000155">
    <property type="term" value="F:phosphorelay sensor kinase activity"/>
    <property type="evidence" value="ECO:0007669"/>
    <property type="project" value="TreeGrafter"/>
</dbReference>
<evidence type="ECO:0000256" key="4">
    <source>
        <dbReference type="ARBA" id="ARBA00023163"/>
    </source>
</evidence>
<keyword evidence="6" id="KW-0472">Membrane</keyword>
<dbReference type="InterPro" id="IPR018062">
    <property type="entry name" value="HTH_AraC-typ_CS"/>
</dbReference>
<dbReference type="SUPFAM" id="SSF101898">
    <property type="entry name" value="NHL repeat"/>
    <property type="match status" value="1"/>
</dbReference>
<evidence type="ECO:0000256" key="6">
    <source>
        <dbReference type="SAM" id="Phobius"/>
    </source>
</evidence>
<evidence type="ECO:0000313" key="9">
    <source>
        <dbReference type="EMBL" id="QWG05077.1"/>
    </source>
</evidence>
<accession>A0AAX1NEY2</accession>
<reference evidence="9 10" key="1">
    <citation type="submission" date="2021-05" db="EMBL/GenBank/DDBJ databases">
        <title>Comparative genomic studies on the polysaccharide-degrading batcterial strains of the Flammeovirga genus.</title>
        <authorList>
            <person name="Zewei F."/>
            <person name="Zheng Z."/>
            <person name="Yu L."/>
            <person name="Ruyue G."/>
            <person name="Yanhong M."/>
            <person name="Yuanyuan C."/>
            <person name="Jingyan G."/>
            <person name="Wenjun H."/>
        </authorList>
    </citation>
    <scope>NUCLEOTIDE SEQUENCE [LARGE SCALE GENOMIC DNA]</scope>
    <source>
        <strain evidence="9 10">NBRC:100898</strain>
    </source>
</reference>
<dbReference type="Gene3D" id="2.60.40.10">
    <property type="entry name" value="Immunoglobulins"/>
    <property type="match status" value="1"/>
</dbReference>
<evidence type="ECO:0000256" key="1">
    <source>
        <dbReference type="ARBA" id="ARBA00022553"/>
    </source>
</evidence>
<dbReference type="SUPFAM" id="SSF63829">
    <property type="entry name" value="Calcium-dependent phosphotriesterase"/>
    <property type="match status" value="1"/>
</dbReference>
<organism evidence="9 10">
    <name type="scientific">Flammeovirga yaeyamensis</name>
    <dbReference type="NCBI Taxonomy" id="367791"/>
    <lineage>
        <taxon>Bacteria</taxon>
        <taxon>Pseudomonadati</taxon>
        <taxon>Bacteroidota</taxon>
        <taxon>Cytophagia</taxon>
        <taxon>Cytophagales</taxon>
        <taxon>Flammeovirgaceae</taxon>
        <taxon>Flammeovirga</taxon>
    </lineage>
</organism>
<dbReference type="PROSITE" id="PS00041">
    <property type="entry name" value="HTH_ARAC_FAMILY_1"/>
    <property type="match status" value="1"/>
</dbReference>
<keyword evidence="7" id="KW-0732">Signal</keyword>
<dbReference type="InterPro" id="IPR011123">
    <property type="entry name" value="Y_Y_Y"/>
</dbReference>
<keyword evidence="6" id="KW-0812">Transmembrane</keyword>
<name>A0AAX1NEY2_9BACT</name>
<keyword evidence="10" id="KW-1185">Reference proteome</keyword>
<sequence length="993" mass="114549">MRHIFTILLFILFNASFASNTFKIHAISQQLSNSEVYSLLEDHNGYIWIGTLDGLNYYDGYNIKVFNIGDDRDNTLSNNTIYALAEDKKNRIWIGTNDGLNIYEPLYDRFTQISLNKYVSRKERVNTFQIQGNHLFVGTHSGLYIININQETDQIKKSNFIKVNEVFPQSSINNIKPDPVEKGVLWIASSHGLAKIKYNAKKNRIRILSKPQQLREVKITAIDFDNNNNIWYSTAQDLNKYYIKEKKIKKWKDIRSISDLQVDRNGNLWISSVSNGLFYLNNFQLETEEIYFHKLMQTSTPLIRTLFLGKDGTMWIGTIGEGVNYLDVDNNPFKQYNISKYIDNKKITHFVRSIYKDESQNCIYFGLHNGGLYVYDEKSKVTKKVGLGELLVFDIKKIDQKIFVGTKQGIYTISDKGNAHQVNKIISIPSTCTNLLEGNTKGVLWAATLEGVYRFEKDGVKGYSSKIYNRESVPNLSGKNARVLFYDKEYHEIWVGFEGGGLNILSLDENENVKNVNIINSNIGEKVISNDFVRSIRKTIDGQYLIGTYNGLNILKRIDGENFKNKVITKNDGLLSNMIQSIEEDNDGNIWLGTNNGMSRLSIQNQEIHIINYNRQNGLPSAEFSEHASCKTDSGDIFFGTNHLFFSFNNKDIVVSDKGLKASIDKFNILGDRVLPNKMFHGQIKTEQLIPDLKEITLSPNETSFSLDFMVNEVGRAKRVEYAYFLEGFDTEWKYLSNNNRHIEYVHLPYGTYTLKYKASSVDGIFDEDYHTLTIEIERPYYLTWYAFLSYFIILVGIIYILYLSKFKREAEENFNIQANNQLDSKLKKVIEKESLNNNQIKESTTENKEGLIIKEEKNSEEEKEPVDEDKPRLSIQDEKFLNKLSDAIAEGLSDSEFTIETLEKELGMSHSNFYRKVKKVTGRSAKDILQEARLKKAAFLITKEEYRVSDVAYIVGFNNPKYFSKCFKEFFGMTPSQYEQTEKEKKETTTNN</sequence>
<dbReference type="InterPro" id="IPR011110">
    <property type="entry name" value="Reg_prop"/>
</dbReference>
<gene>
    <name evidence="9" type="ORF">KMW28_21880</name>
</gene>
<dbReference type="PANTHER" id="PTHR43547">
    <property type="entry name" value="TWO-COMPONENT HISTIDINE KINASE"/>
    <property type="match status" value="1"/>
</dbReference>
<dbReference type="InterPro" id="IPR015943">
    <property type="entry name" value="WD40/YVTN_repeat-like_dom_sf"/>
</dbReference>
<keyword evidence="2" id="KW-0805">Transcription regulation</keyword>
<evidence type="ECO:0000256" key="2">
    <source>
        <dbReference type="ARBA" id="ARBA00023015"/>
    </source>
</evidence>
<evidence type="ECO:0000313" key="10">
    <source>
        <dbReference type="Proteomes" id="UP000678679"/>
    </source>
</evidence>
<dbReference type="PRINTS" id="PR00032">
    <property type="entry name" value="HTHARAC"/>
</dbReference>
<dbReference type="SUPFAM" id="SSF46689">
    <property type="entry name" value="Homeodomain-like"/>
    <property type="match status" value="1"/>
</dbReference>
<dbReference type="AlphaFoldDB" id="A0AAX1NEY2"/>
<protein>
    <submittedName>
        <fullName evidence="9">Helix-turn-helix domain-containing protein</fullName>
    </submittedName>
</protein>
<evidence type="ECO:0000256" key="7">
    <source>
        <dbReference type="SAM" id="SignalP"/>
    </source>
</evidence>
<dbReference type="Proteomes" id="UP000678679">
    <property type="component" value="Chromosome 2"/>
</dbReference>
<feature type="region of interest" description="Disordered" evidence="5">
    <location>
        <begin position="847"/>
        <end position="871"/>
    </location>
</feature>
<keyword evidence="3" id="KW-0238">DNA-binding</keyword>
<dbReference type="InterPro" id="IPR018060">
    <property type="entry name" value="HTH_AraC"/>
</dbReference>
<evidence type="ECO:0000256" key="5">
    <source>
        <dbReference type="SAM" id="MobiDB-lite"/>
    </source>
</evidence>
<dbReference type="GO" id="GO:0003700">
    <property type="term" value="F:DNA-binding transcription factor activity"/>
    <property type="evidence" value="ECO:0007669"/>
    <property type="project" value="InterPro"/>
</dbReference>
<keyword evidence="6" id="KW-1133">Transmembrane helix</keyword>
<dbReference type="PANTHER" id="PTHR43547:SF2">
    <property type="entry name" value="HYBRID SIGNAL TRANSDUCTION HISTIDINE KINASE C"/>
    <property type="match status" value="1"/>
</dbReference>
<dbReference type="Pfam" id="PF12833">
    <property type="entry name" value="HTH_18"/>
    <property type="match status" value="1"/>
</dbReference>
<evidence type="ECO:0000256" key="3">
    <source>
        <dbReference type="ARBA" id="ARBA00023125"/>
    </source>
</evidence>
<dbReference type="SMART" id="SM00342">
    <property type="entry name" value="HTH_ARAC"/>
    <property type="match status" value="1"/>
</dbReference>
<keyword evidence="4" id="KW-0804">Transcription</keyword>
<dbReference type="Gene3D" id="1.10.10.60">
    <property type="entry name" value="Homeodomain-like"/>
    <property type="match status" value="1"/>
</dbReference>
<feature type="chain" id="PRO_5043959683" evidence="7">
    <location>
        <begin position="19"/>
        <end position="993"/>
    </location>
</feature>
<dbReference type="Gene3D" id="2.130.10.10">
    <property type="entry name" value="YVTN repeat-like/Quinoprotein amine dehydrogenase"/>
    <property type="match status" value="3"/>
</dbReference>
<proteinExistence type="predicted"/>
<dbReference type="EMBL" id="CP076133">
    <property type="protein sequence ID" value="QWG05077.1"/>
    <property type="molecule type" value="Genomic_DNA"/>
</dbReference>
<dbReference type="Pfam" id="PF07494">
    <property type="entry name" value="Reg_prop"/>
    <property type="match status" value="3"/>
</dbReference>